<evidence type="ECO:0000313" key="3">
    <source>
        <dbReference type="Proteomes" id="UP000198937"/>
    </source>
</evidence>
<organism evidence="2 3">
    <name type="scientific">Micromonospora yangpuensis</name>
    <dbReference type="NCBI Taxonomy" id="683228"/>
    <lineage>
        <taxon>Bacteria</taxon>
        <taxon>Bacillati</taxon>
        <taxon>Actinomycetota</taxon>
        <taxon>Actinomycetes</taxon>
        <taxon>Micromonosporales</taxon>
        <taxon>Micromonosporaceae</taxon>
        <taxon>Micromonospora</taxon>
    </lineage>
</organism>
<sequence length="160" mass="17135">MSSPHTFTVGDRVTIDPTVARASTRGVTYRVTRLLPVNVIVEPVDGGRPVKVNPTYLRPAPTADSTTTTDSSSTGGGTHSGEWTMNHEAPLHPGTLVTVAGPGWKQPPGELYVVLRDTGTGRVSLVPLGGNNGRYWRGVSRHLLTIVDPTRVRLDSEQTT</sequence>
<evidence type="ECO:0000256" key="1">
    <source>
        <dbReference type="SAM" id="MobiDB-lite"/>
    </source>
</evidence>
<name>A0A1C6U2W5_9ACTN</name>
<keyword evidence="3" id="KW-1185">Reference proteome</keyword>
<dbReference type="Proteomes" id="UP000198937">
    <property type="component" value="Unassembled WGS sequence"/>
</dbReference>
<feature type="compositionally biased region" description="Low complexity" evidence="1">
    <location>
        <begin position="64"/>
        <end position="73"/>
    </location>
</feature>
<dbReference type="AlphaFoldDB" id="A0A1C6U2W5"/>
<dbReference type="STRING" id="683228.GA0070617_0866"/>
<accession>A0A1C6U2W5</accession>
<dbReference type="EMBL" id="FMIA01000002">
    <property type="protein sequence ID" value="SCL48405.1"/>
    <property type="molecule type" value="Genomic_DNA"/>
</dbReference>
<dbReference type="RefSeq" id="WP_091434127.1">
    <property type="nucleotide sequence ID" value="NZ_BMMJ01000006.1"/>
</dbReference>
<reference evidence="2 3" key="1">
    <citation type="submission" date="2016-06" db="EMBL/GenBank/DDBJ databases">
        <authorList>
            <person name="Kjaerup R.B."/>
            <person name="Dalgaard T.S."/>
            <person name="Juul-Madsen H.R."/>
        </authorList>
    </citation>
    <scope>NUCLEOTIDE SEQUENCE [LARGE SCALE GENOMIC DNA]</scope>
    <source>
        <strain evidence="2 3">DSM 45577</strain>
    </source>
</reference>
<proteinExistence type="predicted"/>
<gene>
    <name evidence="2" type="ORF">GA0070617_0866</name>
</gene>
<evidence type="ECO:0000313" key="2">
    <source>
        <dbReference type="EMBL" id="SCL48405.1"/>
    </source>
</evidence>
<dbReference type="OrthoDB" id="3366884at2"/>
<protein>
    <submittedName>
        <fullName evidence="2">Uncharacterized protein</fullName>
    </submittedName>
</protein>
<feature type="region of interest" description="Disordered" evidence="1">
    <location>
        <begin position="52"/>
        <end position="102"/>
    </location>
</feature>